<protein>
    <submittedName>
        <fullName evidence="1">DNRLRE domain-containing protein</fullName>
    </submittedName>
</protein>
<evidence type="ECO:0000313" key="2">
    <source>
        <dbReference type="Proteomes" id="UP000830454"/>
    </source>
</evidence>
<organism evidence="1 2">
    <name type="scientific">Flavobacterium sediminilitoris</name>
    <dbReference type="NCBI Taxonomy" id="2024526"/>
    <lineage>
        <taxon>Bacteria</taxon>
        <taxon>Pseudomonadati</taxon>
        <taxon>Bacteroidota</taxon>
        <taxon>Flavobacteriia</taxon>
        <taxon>Flavobacteriales</taxon>
        <taxon>Flavobacteriaceae</taxon>
        <taxon>Flavobacterium</taxon>
    </lineage>
</organism>
<accession>A0ABY4HQQ3</accession>
<keyword evidence="2" id="KW-1185">Reference proteome</keyword>
<reference evidence="1" key="2">
    <citation type="submission" date="2022-04" db="EMBL/GenBank/DDBJ databases">
        <title>Complete Genome Sequence of Flavobacterium sediminilitoris YSM-43, Isolated from a Tidal Sediment.</title>
        <authorList>
            <person name="Lee P.A."/>
        </authorList>
    </citation>
    <scope>NUCLEOTIDE SEQUENCE</scope>
    <source>
        <strain evidence="1">YSM-43</strain>
    </source>
</reference>
<reference evidence="1" key="1">
    <citation type="submission" date="2021-12" db="EMBL/GenBank/DDBJ databases">
        <authorList>
            <person name="Cha I.-T."/>
            <person name="Lee K.-E."/>
            <person name="Park S.-J."/>
        </authorList>
    </citation>
    <scope>NUCLEOTIDE SEQUENCE</scope>
    <source>
        <strain evidence="1">YSM-43</strain>
    </source>
</reference>
<dbReference type="RefSeq" id="WP_246918043.1">
    <property type="nucleotide sequence ID" value="NZ_CP090145.1"/>
</dbReference>
<dbReference type="NCBIfam" id="NF033679">
    <property type="entry name" value="DNRLRE_dom"/>
    <property type="match status" value="1"/>
</dbReference>
<proteinExistence type="predicted"/>
<dbReference type="EMBL" id="CP090145">
    <property type="protein sequence ID" value="UOX34940.1"/>
    <property type="molecule type" value="Genomic_DNA"/>
</dbReference>
<dbReference type="Proteomes" id="UP000830454">
    <property type="component" value="Chromosome"/>
</dbReference>
<sequence>MKIKKIALVLITTLFIYSCKDESKNEENVVKIKTFGLDKDDTIMLHSSYPNESVRWDKLVASFNNLGDGISNSSFVINFKTENFFCKHKIDSAFVVLKPYPEENFGANQLKIALIDEPFKADFSWNNKPIVYKDIYSLYRNKDNKDEKKIKIDITNLVKYSSSEYKFDLPLIFSLKAETLSEQAFATFYSSNIDIDEVKPKLEVYYSK</sequence>
<gene>
    <name evidence="1" type="ORF">LXD69_05365</name>
</gene>
<name>A0ABY4HQQ3_9FLAO</name>
<dbReference type="PROSITE" id="PS51257">
    <property type="entry name" value="PROKAR_LIPOPROTEIN"/>
    <property type="match status" value="1"/>
</dbReference>
<evidence type="ECO:0000313" key="1">
    <source>
        <dbReference type="EMBL" id="UOX34940.1"/>
    </source>
</evidence>